<evidence type="ECO:0000313" key="1">
    <source>
        <dbReference type="EMBL" id="JAD93698.1"/>
    </source>
</evidence>
<reference evidence="1" key="2">
    <citation type="journal article" date="2015" name="Data Brief">
        <title>Shoot transcriptome of the giant reed, Arundo donax.</title>
        <authorList>
            <person name="Barrero R.A."/>
            <person name="Guerrero F.D."/>
            <person name="Moolhuijzen P."/>
            <person name="Goolsby J.A."/>
            <person name="Tidwell J."/>
            <person name="Bellgard S.E."/>
            <person name="Bellgard M.I."/>
        </authorList>
    </citation>
    <scope>NUCLEOTIDE SEQUENCE</scope>
    <source>
        <tissue evidence="1">Shoot tissue taken approximately 20 cm above the soil surface</tissue>
    </source>
</reference>
<reference evidence="1" key="1">
    <citation type="submission" date="2014-09" db="EMBL/GenBank/DDBJ databases">
        <authorList>
            <person name="Magalhaes I.L.F."/>
            <person name="Oliveira U."/>
            <person name="Santos F.R."/>
            <person name="Vidigal T.H.D.A."/>
            <person name="Brescovit A.D."/>
            <person name="Santos A.J."/>
        </authorList>
    </citation>
    <scope>NUCLEOTIDE SEQUENCE</scope>
    <source>
        <tissue evidence="1">Shoot tissue taken approximately 20 cm above the soil surface</tissue>
    </source>
</reference>
<accession>A0A0A9E3V2</accession>
<name>A0A0A9E3V2_ARUDO</name>
<dbReference type="EMBL" id="GBRH01204197">
    <property type="protein sequence ID" value="JAD93698.1"/>
    <property type="molecule type" value="Transcribed_RNA"/>
</dbReference>
<dbReference type="AlphaFoldDB" id="A0A0A9E3V2"/>
<proteinExistence type="predicted"/>
<protein>
    <submittedName>
        <fullName evidence="1">Uncharacterized protein</fullName>
    </submittedName>
</protein>
<organism evidence="1">
    <name type="scientific">Arundo donax</name>
    <name type="common">Giant reed</name>
    <name type="synonym">Donax arundinaceus</name>
    <dbReference type="NCBI Taxonomy" id="35708"/>
    <lineage>
        <taxon>Eukaryota</taxon>
        <taxon>Viridiplantae</taxon>
        <taxon>Streptophyta</taxon>
        <taxon>Embryophyta</taxon>
        <taxon>Tracheophyta</taxon>
        <taxon>Spermatophyta</taxon>
        <taxon>Magnoliopsida</taxon>
        <taxon>Liliopsida</taxon>
        <taxon>Poales</taxon>
        <taxon>Poaceae</taxon>
        <taxon>PACMAD clade</taxon>
        <taxon>Arundinoideae</taxon>
        <taxon>Arundineae</taxon>
        <taxon>Arundo</taxon>
    </lineage>
</organism>
<sequence length="29" mass="3411">MTVKVVIERQLLTSLMLLRRFKPGKRLLA</sequence>